<proteinExistence type="predicted"/>
<dbReference type="VEuPathDB" id="CryptoDB:Cvel_3227"/>
<dbReference type="InterPro" id="IPR032675">
    <property type="entry name" value="LRR_dom_sf"/>
</dbReference>
<dbReference type="GO" id="GO:0005829">
    <property type="term" value="C:cytosol"/>
    <property type="evidence" value="ECO:0007669"/>
    <property type="project" value="TreeGrafter"/>
</dbReference>
<dbReference type="GO" id="GO:0031267">
    <property type="term" value="F:small GTPase binding"/>
    <property type="evidence" value="ECO:0007669"/>
    <property type="project" value="TreeGrafter"/>
</dbReference>
<evidence type="ECO:0000313" key="4">
    <source>
        <dbReference type="EMBL" id="CEM11232.1"/>
    </source>
</evidence>
<keyword evidence="2" id="KW-0433">Leucine-rich repeat</keyword>
<dbReference type="Gene3D" id="3.80.10.10">
    <property type="entry name" value="Ribonuclease Inhibitor"/>
    <property type="match status" value="3"/>
</dbReference>
<dbReference type="GO" id="GO:0006913">
    <property type="term" value="P:nucleocytoplasmic transport"/>
    <property type="evidence" value="ECO:0007669"/>
    <property type="project" value="TreeGrafter"/>
</dbReference>
<dbReference type="PhylomeDB" id="A0A0G4FDC1"/>
<keyword evidence="3" id="KW-0677">Repeat</keyword>
<dbReference type="InterPro" id="IPR027038">
    <property type="entry name" value="RanGap"/>
</dbReference>
<protein>
    <submittedName>
        <fullName evidence="4">Uncharacterized protein</fullName>
    </submittedName>
</protein>
<dbReference type="GO" id="GO:0005634">
    <property type="term" value="C:nucleus"/>
    <property type="evidence" value="ECO:0007669"/>
    <property type="project" value="TreeGrafter"/>
</dbReference>
<dbReference type="EMBL" id="CDMZ01000297">
    <property type="protein sequence ID" value="CEM11232.1"/>
    <property type="molecule type" value="Genomic_DNA"/>
</dbReference>
<dbReference type="PANTHER" id="PTHR24113:SF12">
    <property type="entry name" value="RAN GTPASE-ACTIVATING PROTEIN 1"/>
    <property type="match status" value="1"/>
</dbReference>
<organism evidence="4">
    <name type="scientific">Chromera velia CCMP2878</name>
    <dbReference type="NCBI Taxonomy" id="1169474"/>
    <lineage>
        <taxon>Eukaryota</taxon>
        <taxon>Sar</taxon>
        <taxon>Alveolata</taxon>
        <taxon>Colpodellida</taxon>
        <taxon>Chromeraceae</taxon>
        <taxon>Chromera</taxon>
    </lineage>
</organism>
<dbReference type="PANTHER" id="PTHR24113">
    <property type="entry name" value="RAN GTPASE-ACTIVATING PROTEIN 1"/>
    <property type="match status" value="1"/>
</dbReference>
<reference evidence="4" key="1">
    <citation type="submission" date="2014-11" db="EMBL/GenBank/DDBJ databases">
        <authorList>
            <person name="Otto D Thomas"/>
            <person name="Naeem Raeece"/>
        </authorList>
    </citation>
    <scope>NUCLEOTIDE SEQUENCE</scope>
</reference>
<dbReference type="GO" id="GO:0048471">
    <property type="term" value="C:perinuclear region of cytoplasm"/>
    <property type="evidence" value="ECO:0007669"/>
    <property type="project" value="TreeGrafter"/>
</dbReference>
<evidence type="ECO:0000256" key="3">
    <source>
        <dbReference type="ARBA" id="ARBA00022737"/>
    </source>
</evidence>
<dbReference type="GO" id="GO:0005096">
    <property type="term" value="F:GTPase activator activity"/>
    <property type="evidence" value="ECO:0007669"/>
    <property type="project" value="UniProtKB-KW"/>
</dbReference>
<name>A0A0G4FDC1_9ALVE</name>
<evidence type="ECO:0000256" key="1">
    <source>
        <dbReference type="ARBA" id="ARBA00022468"/>
    </source>
</evidence>
<dbReference type="AlphaFoldDB" id="A0A0G4FDC1"/>
<gene>
    <name evidence="4" type="ORF">Cvel_3227</name>
</gene>
<sequence length="661" mass="70695">MGGLGPVLPVLLGSEFQFSMCPGAVYRPGRFSSFWEDCQGSVEKLTLGSSAVKGTAEPLLIEFLQKQSGGNVEREPIPSAAGGRAHQSAVKGRRLKSLTFAESTYLSRYGTDWIFKHLPDGLEALSLEGNACGCNVEELVERGQLSYLKELNLRRSGLNTEEMRKISKAFSAASPLRIESLSLGGNNFCLGLPWDTDTVTFSPCLRNATLPFLRELEMDGCRLAGALFRQVVAGLDGGELPMLETLSLKNVRVTENRLDGVMKEFSSALRASAVPRLKFLNMRGFRAAYESYIGGEGADALIAALTAEGRPSLERMCPSITLRSVKEETARVVGSGEIRFLRSLDVRLCGKPALAFFGGLAKAPRAPEWENLDLMLYAAREGNAEMLSAFAESLRLGRLGCLESVVFRKQVGLEHCSFREPGGEEEGGERESPLFRALGDVKLPLLSQLVLDDFGLQEPDVVCLGEGVRGGNFPQLGDLRLSRGNFGRAGMEALCGGDGQQDGGSGEGLGSVWDLDFSHTRAGEGIRALCKRLLGSGLKGLVNLRLVGVGLDDDGMEALGVAVLSQVKVLDLSQNEFGRAGTRGFFQLLQVTDPESDSDGVNESGARGGGGQLACLEILLLSFTNAGEGAASSLAAGLGGKRLPYTVRLGVTKVRWLLGGR</sequence>
<evidence type="ECO:0000256" key="2">
    <source>
        <dbReference type="ARBA" id="ARBA00022614"/>
    </source>
</evidence>
<keyword evidence="1" id="KW-0343">GTPase activation</keyword>
<accession>A0A0G4FDC1</accession>
<dbReference type="SUPFAM" id="SSF52047">
    <property type="entry name" value="RNI-like"/>
    <property type="match status" value="2"/>
</dbReference>